<keyword evidence="1" id="KW-0732">Signal</keyword>
<reference evidence="2" key="1">
    <citation type="journal article" date="2021" name="PeerJ">
        <title>Extensive microbial diversity within the chicken gut microbiome revealed by metagenomics and culture.</title>
        <authorList>
            <person name="Gilroy R."/>
            <person name="Ravi A."/>
            <person name="Getino M."/>
            <person name="Pursley I."/>
            <person name="Horton D.L."/>
            <person name="Alikhan N.F."/>
            <person name="Baker D."/>
            <person name="Gharbi K."/>
            <person name="Hall N."/>
            <person name="Watson M."/>
            <person name="Adriaenssens E.M."/>
            <person name="Foster-Nyarko E."/>
            <person name="Jarju S."/>
            <person name="Secka A."/>
            <person name="Antonio M."/>
            <person name="Oren A."/>
            <person name="Chaudhuri R.R."/>
            <person name="La Ragione R."/>
            <person name="Hildebrand F."/>
            <person name="Pallen M.J."/>
        </authorList>
    </citation>
    <scope>NUCLEOTIDE SEQUENCE</scope>
    <source>
        <strain evidence="2">ChiHcolR34-3080</strain>
    </source>
</reference>
<comment type="caution">
    <text evidence="2">The sequence shown here is derived from an EMBL/GenBank/DDBJ whole genome shotgun (WGS) entry which is preliminary data.</text>
</comment>
<evidence type="ECO:0000256" key="1">
    <source>
        <dbReference type="SAM" id="SignalP"/>
    </source>
</evidence>
<gene>
    <name evidence="2" type="ORF">H9890_02150</name>
</gene>
<organism evidence="2 3">
    <name type="scientific">Candidatus Faecalibacterium intestinigallinarum</name>
    <dbReference type="NCBI Taxonomy" id="2838581"/>
    <lineage>
        <taxon>Bacteria</taxon>
        <taxon>Bacillati</taxon>
        <taxon>Bacillota</taxon>
        <taxon>Clostridia</taxon>
        <taxon>Eubacteriales</taxon>
        <taxon>Oscillospiraceae</taxon>
        <taxon>Faecalibacterium</taxon>
    </lineage>
</organism>
<feature type="chain" id="PRO_5038541542" evidence="1">
    <location>
        <begin position="20"/>
        <end position="187"/>
    </location>
</feature>
<feature type="signal peptide" evidence="1">
    <location>
        <begin position="1"/>
        <end position="19"/>
    </location>
</feature>
<sequence length="187" mass="19342">MKQILTAALAASLALLALAGCGGKTASSGEAAAKDYAQIIHDARDEEMNDSLMIIAPDAEGGFTALGGGAEEMSADDIKAQAENFILPMLGLEAGDYEDFAASVSIMNVRSYGIAIVKPAEGKAEAVQEALENYVTSQQLAMQNYLADQYEIAKAATVTTVPSGEVVLVCCEDSDAVLTSIQDALAA</sequence>
<dbReference type="PROSITE" id="PS51257">
    <property type="entry name" value="PROKAR_LIPOPROTEIN"/>
    <property type="match status" value="1"/>
</dbReference>
<protein>
    <submittedName>
        <fullName evidence="2">DUF4358 domain-containing protein</fullName>
    </submittedName>
</protein>
<dbReference type="Proteomes" id="UP000823933">
    <property type="component" value="Unassembled WGS sequence"/>
</dbReference>
<dbReference type="EMBL" id="DXHQ01000025">
    <property type="protein sequence ID" value="HIW08188.1"/>
    <property type="molecule type" value="Genomic_DNA"/>
</dbReference>
<dbReference type="InterPro" id="IPR025648">
    <property type="entry name" value="DUF4358"/>
</dbReference>
<name>A0A9D1Q954_9FIRM</name>
<proteinExistence type="predicted"/>
<reference evidence="2" key="2">
    <citation type="submission" date="2021-04" db="EMBL/GenBank/DDBJ databases">
        <authorList>
            <person name="Gilroy R."/>
        </authorList>
    </citation>
    <scope>NUCLEOTIDE SEQUENCE</scope>
    <source>
        <strain evidence="2">ChiHcolR34-3080</strain>
    </source>
</reference>
<evidence type="ECO:0000313" key="3">
    <source>
        <dbReference type="Proteomes" id="UP000823933"/>
    </source>
</evidence>
<evidence type="ECO:0000313" key="2">
    <source>
        <dbReference type="EMBL" id="HIW08188.1"/>
    </source>
</evidence>
<dbReference type="AlphaFoldDB" id="A0A9D1Q954"/>
<accession>A0A9D1Q954</accession>
<dbReference type="Pfam" id="PF14270">
    <property type="entry name" value="DUF4358"/>
    <property type="match status" value="1"/>
</dbReference>